<organism evidence="1 2">
    <name type="scientific">Escherichia phage EcoDS1</name>
    <dbReference type="NCBI Taxonomy" id="532075"/>
    <lineage>
        <taxon>Viruses</taxon>
        <taxon>Duplodnaviria</taxon>
        <taxon>Heunggongvirae</taxon>
        <taxon>Uroviricota</taxon>
        <taxon>Caudoviricetes</taxon>
        <taxon>Autographivirales</taxon>
        <taxon>Autotranscriptaviridae</taxon>
        <taxon>Studiervirinae</taxon>
        <taxon>Kayfunavirus</taxon>
        <taxon>Kayfunavirus EcoDS1</taxon>
    </lineage>
</organism>
<reference evidence="1 2" key="1">
    <citation type="submission" date="2008-05" db="EMBL/GenBank/DDBJ databases">
        <title>Genomic sequences and analysis of several T7-like bacteriophages.</title>
        <authorList>
            <person name="Savalia D."/>
            <person name="Severinov K."/>
            <person name="Molineux I."/>
        </authorList>
    </citation>
    <scope>NUCLEOTIDE SEQUENCE [LARGE SCALE GENOMIC DNA]</scope>
</reference>
<name>B3VCS7_9CAUD</name>
<gene>
    <name evidence="1" type="ORF">AS9_0003</name>
</gene>
<dbReference type="OrthoDB" id="38674at10239"/>
<evidence type="ECO:0000313" key="2">
    <source>
        <dbReference type="Proteomes" id="UP000000617"/>
    </source>
</evidence>
<accession>B3VCS7</accession>
<dbReference type="GeneID" id="6449747"/>
<dbReference type="EMBL" id="EU734172">
    <property type="protein sequence ID" value="ACF15782.1"/>
    <property type="molecule type" value="Genomic_DNA"/>
</dbReference>
<protein>
    <submittedName>
        <fullName evidence="1">Uncharacterized protein</fullName>
    </submittedName>
</protein>
<evidence type="ECO:0000313" key="1">
    <source>
        <dbReference type="EMBL" id="ACF15782.1"/>
    </source>
</evidence>
<sequence length="47" mass="5452">MIDERSSTDRWPQRLPLALIGVNYECGILGLPSASYVDDRLWVIRLY</sequence>
<dbReference type="Proteomes" id="UP000000617">
    <property type="component" value="Segment"/>
</dbReference>
<proteinExistence type="predicted"/>
<keyword evidence="2" id="KW-1185">Reference proteome</keyword>
<dbReference type="RefSeq" id="YP_002003738.1">
    <property type="nucleotide sequence ID" value="NC_011042.1"/>
</dbReference>
<dbReference type="KEGG" id="vg:6449747"/>